<dbReference type="EMBL" id="FORP01000021">
    <property type="protein sequence ID" value="SFK43414.1"/>
    <property type="molecule type" value="Genomic_DNA"/>
</dbReference>
<reference evidence="1 2" key="1">
    <citation type="submission" date="2016-10" db="EMBL/GenBank/DDBJ databases">
        <authorList>
            <person name="de Groot N.N."/>
        </authorList>
    </citation>
    <scope>NUCLEOTIDE SEQUENCE [LARGE SCALE GENOMIC DNA]</scope>
    <source>
        <strain evidence="1 2">DSM 44468</strain>
    </source>
</reference>
<gene>
    <name evidence="1" type="ORF">SAMN05421835_12122</name>
</gene>
<sequence>MASSTARYRCPGDDPAADAISRFFGLSWQLPRRYPLLLDPALNRSLRVDGSDPHRR</sequence>
<evidence type="ECO:0000313" key="2">
    <source>
        <dbReference type="Proteomes" id="UP000199025"/>
    </source>
</evidence>
<keyword evidence="2" id="KW-1185">Reference proteome</keyword>
<dbReference type="STRING" id="115433.SAMN05421835_12122"/>
<proteinExistence type="predicted"/>
<dbReference type="AlphaFoldDB" id="A0A1I3ZH06"/>
<evidence type="ECO:0000313" key="1">
    <source>
        <dbReference type="EMBL" id="SFK43414.1"/>
    </source>
</evidence>
<dbReference type="RefSeq" id="WP_177228890.1">
    <property type="nucleotide sequence ID" value="NZ_CBDRCA010000033.1"/>
</dbReference>
<accession>A0A1I3ZH06</accession>
<organism evidence="1 2">
    <name type="scientific">Amycolatopsis sacchari</name>
    <dbReference type="NCBI Taxonomy" id="115433"/>
    <lineage>
        <taxon>Bacteria</taxon>
        <taxon>Bacillati</taxon>
        <taxon>Actinomycetota</taxon>
        <taxon>Actinomycetes</taxon>
        <taxon>Pseudonocardiales</taxon>
        <taxon>Pseudonocardiaceae</taxon>
        <taxon>Amycolatopsis</taxon>
    </lineage>
</organism>
<protein>
    <submittedName>
        <fullName evidence="1">Uncharacterized protein</fullName>
    </submittedName>
</protein>
<dbReference type="Proteomes" id="UP000199025">
    <property type="component" value="Unassembled WGS sequence"/>
</dbReference>
<name>A0A1I3ZH06_9PSEU</name>